<keyword evidence="1" id="KW-0472">Membrane</keyword>
<keyword evidence="1" id="KW-1133">Transmembrane helix</keyword>
<gene>
    <name evidence="2" type="ORF">LU635_03115</name>
</gene>
<accession>A0A9X1UV48</accession>
<dbReference type="RefSeq" id="WP_240096083.1">
    <property type="nucleotide sequence ID" value="NZ_JAJSON010000009.1"/>
</dbReference>
<name>A0A9X1UV48_9FLAO</name>
<proteinExistence type="predicted"/>
<feature type="transmembrane region" description="Helical" evidence="1">
    <location>
        <begin position="111"/>
        <end position="131"/>
    </location>
</feature>
<keyword evidence="1" id="KW-0812">Transmembrane</keyword>
<protein>
    <submittedName>
        <fullName evidence="2">Uncharacterized protein</fullName>
    </submittedName>
</protein>
<feature type="transmembrane region" description="Helical" evidence="1">
    <location>
        <begin position="79"/>
        <end position="99"/>
    </location>
</feature>
<keyword evidence="3" id="KW-1185">Reference proteome</keyword>
<reference evidence="2" key="1">
    <citation type="submission" date="2021-12" db="EMBL/GenBank/DDBJ databases">
        <title>Description of Gramella crocea sp. nov., a new bacterium isolated from activated sludge.</title>
        <authorList>
            <person name="Zhang X."/>
        </authorList>
    </citation>
    <scope>NUCLEOTIDE SEQUENCE</scope>
    <source>
        <strain evidence="2">YB25</strain>
    </source>
</reference>
<dbReference type="AlphaFoldDB" id="A0A9X1UV48"/>
<evidence type="ECO:0000256" key="1">
    <source>
        <dbReference type="SAM" id="Phobius"/>
    </source>
</evidence>
<evidence type="ECO:0000313" key="3">
    <source>
        <dbReference type="Proteomes" id="UP001139344"/>
    </source>
</evidence>
<sequence length="134" mass="14779">MKNNKLTARNKRKSINLALWTAAWVLTIALVSFGYKFCYQSPVISIITISVNLLIGIGMIIANMKYLNGLDELQRKISLEAMGITLGVTLVVGLGYSMLDTTNVISNDAEISYLVIVMGLTYIVATVINNIKYK</sequence>
<dbReference type="Proteomes" id="UP001139344">
    <property type="component" value="Unassembled WGS sequence"/>
</dbReference>
<organism evidence="2 3">
    <name type="scientific">Christiangramia crocea</name>
    <dbReference type="NCBI Taxonomy" id="2904124"/>
    <lineage>
        <taxon>Bacteria</taxon>
        <taxon>Pseudomonadati</taxon>
        <taxon>Bacteroidota</taxon>
        <taxon>Flavobacteriia</taxon>
        <taxon>Flavobacteriales</taxon>
        <taxon>Flavobacteriaceae</taxon>
        <taxon>Christiangramia</taxon>
    </lineage>
</organism>
<feature type="transmembrane region" description="Helical" evidence="1">
    <location>
        <begin position="44"/>
        <end position="67"/>
    </location>
</feature>
<comment type="caution">
    <text evidence="2">The sequence shown here is derived from an EMBL/GenBank/DDBJ whole genome shotgun (WGS) entry which is preliminary data.</text>
</comment>
<evidence type="ECO:0000313" key="2">
    <source>
        <dbReference type="EMBL" id="MCG9970615.1"/>
    </source>
</evidence>
<dbReference type="EMBL" id="JAJSON010000009">
    <property type="protein sequence ID" value="MCG9970615.1"/>
    <property type="molecule type" value="Genomic_DNA"/>
</dbReference>